<feature type="region of interest" description="Disordered" evidence="1">
    <location>
        <begin position="257"/>
        <end position="314"/>
    </location>
</feature>
<feature type="region of interest" description="Disordered" evidence="1">
    <location>
        <begin position="378"/>
        <end position="452"/>
    </location>
</feature>
<name>A0ABR4DV49_9PEZI</name>
<proteinExistence type="predicted"/>
<feature type="compositionally biased region" description="Basic and acidic residues" evidence="1">
    <location>
        <begin position="378"/>
        <end position="387"/>
    </location>
</feature>
<protein>
    <submittedName>
        <fullName evidence="2">Uncharacterized protein</fullName>
    </submittedName>
</protein>
<feature type="compositionally biased region" description="Low complexity" evidence="1">
    <location>
        <begin position="14"/>
        <end position="53"/>
    </location>
</feature>
<gene>
    <name evidence="2" type="ORF">FJTKL_03553</name>
</gene>
<evidence type="ECO:0000313" key="3">
    <source>
        <dbReference type="Proteomes" id="UP001600888"/>
    </source>
</evidence>
<evidence type="ECO:0000256" key="1">
    <source>
        <dbReference type="SAM" id="MobiDB-lite"/>
    </source>
</evidence>
<feature type="compositionally biased region" description="Polar residues" evidence="1">
    <location>
        <begin position="281"/>
        <end position="293"/>
    </location>
</feature>
<evidence type="ECO:0000313" key="2">
    <source>
        <dbReference type="EMBL" id="KAL2274241.1"/>
    </source>
</evidence>
<dbReference type="Proteomes" id="UP001600888">
    <property type="component" value="Unassembled WGS sequence"/>
</dbReference>
<feature type="region of interest" description="Disordered" evidence="1">
    <location>
        <begin position="1"/>
        <end position="72"/>
    </location>
</feature>
<comment type="caution">
    <text evidence="2">The sequence shown here is derived from an EMBL/GenBank/DDBJ whole genome shotgun (WGS) entry which is preliminary data.</text>
</comment>
<organism evidence="2 3">
    <name type="scientific">Diaporthe vaccinii</name>
    <dbReference type="NCBI Taxonomy" id="105482"/>
    <lineage>
        <taxon>Eukaryota</taxon>
        <taxon>Fungi</taxon>
        <taxon>Dikarya</taxon>
        <taxon>Ascomycota</taxon>
        <taxon>Pezizomycotina</taxon>
        <taxon>Sordariomycetes</taxon>
        <taxon>Sordariomycetidae</taxon>
        <taxon>Diaporthales</taxon>
        <taxon>Diaporthaceae</taxon>
        <taxon>Diaporthe</taxon>
        <taxon>Diaporthe eres species complex</taxon>
    </lineage>
</organism>
<feature type="compositionally biased region" description="Basic and acidic residues" evidence="1">
    <location>
        <begin position="295"/>
        <end position="310"/>
    </location>
</feature>
<feature type="compositionally biased region" description="Basic and acidic residues" evidence="1">
    <location>
        <begin position="429"/>
        <end position="442"/>
    </location>
</feature>
<accession>A0ABR4DV49</accession>
<keyword evidence="3" id="KW-1185">Reference proteome</keyword>
<feature type="compositionally biased region" description="Basic residues" evidence="1">
    <location>
        <begin position="443"/>
        <end position="452"/>
    </location>
</feature>
<sequence length="452" mass="50737">MAPANHRLVHHLPSPDASFSADSVASVTSTAPPSPPRSTSSSCSTTVLPLPTSQTRREPRRRRSRSRSLGTHLPDSVATAFQYLQQADHGRYEGPSWVSFPNASADDLEALEAAAEGIRKYRYDFDPQSEILTLRMPEGQPHSFTKNGIGLSILNHLYRRLDQAIDDDEGYNADALRLIKSKITSNIEAPVKLPTGTKKVPDVAFFHEGYIYPPLVIEIGSSQKSTELPILARDYIGQTEGKIQTVITVHIGYERPLQRSEKRRQQRSLSCAGRVTRSRSRQSQIDETTSRSQSRGRERLDTRPGHREAETSTAGVSLFRLRDQILNNEVFRDDGGEPVEGGLKLNVADFVPRGDDTLRSLSFTVPFKDLYDALKRGEQQQQLEEKTPPPGQTSRKRVHFEFNWEVSQPSESMPSTRELRSSSSKRRRTDSSKDNAAEDHRKVVPVRRGRSQ</sequence>
<feature type="compositionally biased region" description="Polar residues" evidence="1">
    <location>
        <begin position="405"/>
        <end position="414"/>
    </location>
</feature>
<reference evidence="2 3" key="1">
    <citation type="submission" date="2024-03" db="EMBL/GenBank/DDBJ databases">
        <title>A high-quality draft genome sequence of Diaporthe vaccinii, a causative agent of upright dieback and viscid rot disease in cranberry plants.</title>
        <authorList>
            <person name="Sarrasin M."/>
            <person name="Lang B.F."/>
            <person name="Burger G."/>
        </authorList>
    </citation>
    <scope>NUCLEOTIDE SEQUENCE [LARGE SCALE GENOMIC DNA]</scope>
    <source>
        <strain evidence="2 3">IS7</strain>
    </source>
</reference>
<dbReference type="EMBL" id="JBAWTH010000162">
    <property type="protein sequence ID" value="KAL2274241.1"/>
    <property type="molecule type" value="Genomic_DNA"/>
</dbReference>